<name>A0ABR9XMX9_9SPHI</name>
<keyword evidence="2" id="KW-1185">Reference proteome</keyword>
<dbReference type="EMBL" id="JADFFM010000002">
    <property type="protein sequence ID" value="MBE9668742.1"/>
    <property type="molecule type" value="Genomic_DNA"/>
</dbReference>
<accession>A0ABR9XMX9</accession>
<dbReference type="PROSITE" id="PS51257">
    <property type="entry name" value="PROKAR_LIPOPROTEIN"/>
    <property type="match status" value="1"/>
</dbReference>
<dbReference type="Proteomes" id="UP000632774">
    <property type="component" value="Unassembled WGS sequence"/>
</dbReference>
<gene>
    <name evidence="1" type="ORF">IRJ18_20405</name>
</gene>
<reference evidence="1 2" key="1">
    <citation type="submission" date="2020-10" db="EMBL/GenBank/DDBJ databases">
        <title>Mucilaginibacter mali sp. nov., isolated from rhizosphere soil of apple orchard.</title>
        <authorList>
            <person name="Lee J.-S."/>
            <person name="Kim H.S."/>
            <person name="Kim J.-S."/>
        </authorList>
    </citation>
    <scope>NUCLEOTIDE SEQUENCE [LARGE SCALE GENOMIC DNA]</scope>
    <source>
        <strain evidence="1 2">KCTC 23157</strain>
    </source>
</reference>
<evidence type="ECO:0000313" key="1">
    <source>
        <dbReference type="EMBL" id="MBE9668742.1"/>
    </source>
</evidence>
<sequence length="235" mass="27606">MQKFKLLTICLVISVITSCGINYKYLKHRETPYFTKATIQFTKTIGSLVRKKFKNGGHNIAPYIVSGVMPADEYIDTSSLYRDKLVSYSARIETEDTDIIRVIWSYDPKQYESAPPEPILFPYPHEISYTNRHYLMKFVPVDDFKRMRLEHVWDNTDNVPGIKFKDVLYLSRTYSPAKGDFTSQVYPQLFYNEFSSLGEIFEFVMIDGKRVKCYLITSDMYDGNSPHYIRWKIKI</sequence>
<organism evidence="1 2">
    <name type="scientific">Mucilaginibacter boryungensis</name>
    <dbReference type="NCBI Taxonomy" id="768480"/>
    <lineage>
        <taxon>Bacteria</taxon>
        <taxon>Pseudomonadati</taxon>
        <taxon>Bacteroidota</taxon>
        <taxon>Sphingobacteriia</taxon>
        <taxon>Sphingobacteriales</taxon>
        <taxon>Sphingobacteriaceae</taxon>
        <taxon>Mucilaginibacter</taxon>
    </lineage>
</organism>
<proteinExistence type="predicted"/>
<comment type="caution">
    <text evidence="1">The sequence shown here is derived from an EMBL/GenBank/DDBJ whole genome shotgun (WGS) entry which is preliminary data.</text>
</comment>
<protein>
    <submittedName>
        <fullName evidence="1">Uncharacterized protein</fullName>
    </submittedName>
</protein>
<evidence type="ECO:0000313" key="2">
    <source>
        <dbReference type="Proteomes" id="UP000632774"/>
    </source>
</evidence>
<dbReference type="RefSeq" id="WP_194108128.1">
    <property type="nucleotide sequence ID" value="NZ_JADFFM010000002.1"/>
</dbReference>